<evidence type="ECO:0000256" key="2">
    <source>
        <dbReference type="ARBA" id="ARBA00022553"/>
    </source>
</evidence>
<dbReference type="PROSITE" id="PS00012">
    <property type="entry name" value="PHOSPHOPANTETHEINE"/>
    <property type="match status" value="1"/>
</dbReference>
<keyword evidence="1" id="KW-0596">Phosphopantetheine</keyword>
<organism evidence="4 5">
    <name type="scientific">Halomicronema hongdechloris C2206</name>
    <dbReference type="NCBI Taxonomy" id="1641165"/>
    <lineage>
        <taxon>Bacteria</taxon>
        <taxon>Bacillati</taxon>
        <taxon>Cyanobacteriota</taxon>
        <taxon>Cyanophyceae</taxon>
        <taxon>Nodosilineales</taxon>
        <taxon>Nodosilineaceae</taxon>
        <taxon>Halomicronema</taxon>
    </lineage>
</organism>
<dbReference type="PROSITE" id="PS50075">
    <property type="entry name" value="CARRIER"/>
    <property type="match status" value="1"/>
</dbReference>
<dbReference type="AlphaFoldDB" id="A0A1Z3HS63"/>
<evidence type="ECO:0000256" key="1">
    <source>
        <dbReference type="ARBA" id="ARBA00022450"/>
    </source>
</evidence>
<gene>
    <name evidence="4" type="primary">acpP_3</name>
    <name evidence="4" type="ORF">XM38_041130</name>
</gene>
<dbReference type="Pfam" id="PF00550">
    <property type="entry name" value="PP-binding"/>
    <property type="match status" value="1"/>
</dbReference>
<dbReference type="KEGG" id="hhg:XM38_041130"/>
<evidence type="ECO:0000313" key="5">
    <source>
        <dbReference type="Proteomes" id="UP000191901"/>
    </source>
</evidence>
<dbReference type="InterPro" id="IPR009081">
    <property type="entry name" value="PP-bd_ACP"/>
</dbReference>
<protein>
    <submittedName>
        <fullName evidence="4">Acyl carrier protein</fullName>
    </submittedName>
</protein>
<dbReference type="Gene3D" id="1.10.1200.10">
    <property type="entry name" value="ACP-like"/>
    <property type="match status" value="1"/>
</dbReference>
<dbReference type="EMBL" id="CP021983">
    <property type="protein sequence ID" value="ASC73151.1"/>
    <property type="molecule type" value="Genomic_DNA"/>
</dbReference>
<name>A0A1Z3HS63_9CYAN</name>
<keyword evidence="2" id="KW-0597">Phosphoprotein</keyword>
<sequence length="87" mass="9797">MTSNTTTQRIHAVIQSILPYAHPENLKEDSNLFEMGLDSINAMTLIFSLQTEFNLQFEATEITLENFKTVGNIMHLLCQKQGVPVDA</sequence>
<dbReference type="SUPFAM" id="SSF47336">
    <property type="entry name" value="ACP-like"/>
    <property type="match status" value="1"/>
</dbReference>
<keyword evidence="5" id="KW-1185">Reference proteome</keyword>
<dbReference type="STRING" id="1641165.XM38_13435"/>
<evidence type="ECO:0000259" key="3">
    <source>
        <dbReference type="PROSITE" id="PS50075"/>
    </source>
</evidence>
<dbReference type="Proteomes" id="UP000191901">
    <property type="component" value="Chromosome"/>
</dbReference>
<reference evidence="4 5" key="1">
    <citation type="journal article" date="2016" name="Biochim. Biophys. Acta">
        <title>Characterization of red-shifted phycobilisomes isolated from the chlorophyll f-containing cyanobacterium Halomicronema hongdechloris.</title>
        <authorList>
            <person name="Li Y."/>
            <person name="Lin Y."/>
            <person name="Garvey C.J."/>
            <person name="Birch D."/>
            <person name="Corkery R.W."/>
            <person name="Loughlin P.C."/>
            <person name="Scheer H."/>
            <person name="Willows R.D."/>
            <person name="Chen M."/>
        </authorList>
    </citation>
    <scope>NUCLEOTIDE SEQUENCE [LARGE SCALE GENOMIC DNA]</scope>
    <source>
        <strain evidence="4 5">C2206</strain>
    </source>
</reference>
<dbReference type="RefSeq" id="WP_080810106.1">
    <property type="nucleotide sequence ID" value="NZ_CP021983.2"/>
</dbReference>
<dbReference type="InterPro" id="IPR036736">
    <property type="entry name" value="ACP-like_sf"/>
</dbReference>
<evidence type="ECO:0000313" key="4">
    <source>
        <dbReference type="EMBL" id="ASC73151.1"/>
    </source>
</evidence>
<accession>A0A1Z3HS63</accession>
<feature type="domain" description="Carrier" evidence="3">
    <location>
        <begin position="4"/>
        <end position="81"/>
    </location>
</feature>
<proteinExistence type="predicted"/>
<dbReference type="OrthoDB" id="583189at2"/>
<dbReference type="InterPro" id="IPR006162">
    <property type="entry name" value="Ppantetheine_attach_site"/>
</dbReference>